<accession>A0A0F9PPA1</accession>
<name>A0A0F9PPA1_9ZZZZ</name>
<feature type="region of interest" description="Disordered" evidence="1">
    <location>
        <begin position="166"/>
        <end position="189"/>
    </location>
</feature>
<proteinExistence type="predicted"/>
<dbReference type="EMBL" id="LAZR01002283">
    <property type="protein sequence ID" value="KKN32009.1"/>
    <property type="molecule type" value="Genomic_DNA"/>
</dbReference>
<comment type="caution">
    <text evidence="2">The sequence shown here is derived from an EMBL/GenBank/DDBJ whole genome shotgun (WGS) entry which is preliminary data.</text>
</comment>
<protein>
    <submittedName>
        <fullName evidence="2">Uncharacterized protein</fullName>
    </submittedName>
</protein>
<evidence type="ECO:0000256" key="1">
    <source>
        <dbReference type="SAM" id="MobiDB-lite"/>
    </source>
</evidence>
<organism evidence="2">
    <name type="scientific">marine sediment metagenome</name>
    <dbReference type="NCBI Taxonomy" id="412755"/>
    <lineage>
        <taxon>unclassified sequences</taxon>
        <taxon>metagenomes</taxon>
        <taxon>ecological metagenomes</taxon>
    </lineage>
</organism>
<dbReference type="AlphaFoldDB" id="A0A0F9PPA1"/>
<sequence>MSSDTNIANRSMRLLKATRITNLTDGSDGANAANDVFTEVREELLRAHFWNFATKRQKLAKSSTAPTFEFDNAYPLPADWMRTVSVHDNDAGAGRVLYREEEVEDQGVIVTSADELWIRYIYRVTDPNRMTADFRVAFSYALALAIPGVSNLSAAREERLEARAKTRLRTAKHSDAVGSSPERRPAGSWITVRGGHFGGRAWPD</sequence>
<reference evidence="2" key="1">
    <citation type="journal article" date="2015" name="Nature">
        <title>Complex archaea that bridge the gap between prokaryotes and eukaryotes.</title>
        <authorList>
            <person name="Spang A."/>
            <person name="Saw J.H."/>
            <person name="Jorgensen S.L."/>
            <person name="Zaremba-Niedzwiedzka K."/>
            <person name="Martijn J."/>
            <person name="Lind A.E."/>
            <person name="van Eijk R."/>
            <person name="Schleper C."/>
            <person name="Guy L."/>
            <person name="Ettema T.J."/>
        </authorList>
    </citation>
    <scope>NUCLEOTIDE SEQUENCE</scope>
</reference>
<evidence type="ECO:0000313" key="2">
    <source>
        <dbReference type="EMBL" id="KKN32009.1"/>
    </source>
</evidence>
<gene>
    <name evidence="2" type="ORF">LCGC14_0818110</name>
</gene>